<dbReference type="Proteomes" id="UP000278143">
    <property type="component" value="Unassembled WGS sequence"/>
</dbReference>
<evidence type="ECO:0000313" key="3">
    <source>
        <dbReference type="Proteomes" id="UP000278143"/>
    </source>
</evidence>
<gene>
    <name evidence="2" type="ORF">SYNPS1DRAFT_28482</name>
</gene>
<feature type="compositionally biased region" description="Basic and acidic residues" evidence="1">
    <location>
        <begin position="560"/>
        <end position="573"/>
    </location>
</feature>
<sequence length="1385" mass="146520">MASSGIRPRSIVRPGGDYEQPKVFGRPTRPTSGQSKSTAAAPTTPASGTSPSTEIGSRLKRTFGLNRASTATASASTAAAAAAAPSKIAPSSSSSSRASSTIPERSIRSKPAVEPKRLARPGPAAPRPAVESLDTEQIQALSSRVSRFGRPPPVGQKSGLRMTTEGAALSSHRRAQSMADNGPSSAPLPSSKAAEAKAGRFGWGSRQPSPSTSVGSKKTSISMPANATATAVNHNNNINNTSTNNSNTLDTDDEDEFDVDRLVDDLRQTTRARAASRPAAIDNGNNHAKETSRHRRHHSYMGSPATIAGDIRAGWSAAASAALERARLRAAAGAVDPSAAAKSPTLERNGARSATGSIEDYRASRSATPASTPPSRQSNNNTPLLSQAPADRRSRAQQRRAHSDESVPTLSSGASHHEPSPPSTTTADGPARYGDPVQRASMTSSPRPSASLMMHGQAVAALPVADRLINVGGHQDTYQSLIGALQEQKTPPLPPMGAASNDLLPDTVSEHSNSTIRTDWLARARARGGSTVEPEEMAAAAEQQQQQQHQQHLHHRRRSSLLDEKYFSADDTRTISATDEDDDNDTADNDANNDDDKKTAAAAAAAAPAMKPSSFHHRALSSLMPPSSSASSSSSSSLVAAATSMEREMAGAHMMRKASSSSMTSSTLANATIVEEEDGADQHATTPTLHRGTAPLSRSVSLHHERPSRSNSVQLTTSSARTSFDRPRPFDDAAAERVLDANEHGAAHPSLLDGQRRVRRLSLHHTAHSVSAVSRFRRSDPPEHTASSLSGLSRPATSSHANSPIIQRSALPSQWTRNSDDAHADAHADADDRNAAVDEILQAIDADDQQQRRQDNDEDNDPLQRKRAVRSTLRTLNGKIADDSSTDADSPRLSVRTSIEGLRTPRGVASSRIVLGSHAAPSSSMPAGERAVHARSMSDFPDAILAGDYSAVRELIEARATASTADGFYPHGASTIASARGGRASVSAVTTPVTATSPYRQSHRMQRTGSLASASSIERFNTRVLYGAPDIECPSWPASTLAYVFIYLCAHHHHCFVADMQRHSFEASLPAGIAVSPRLAPVITSTANDPGQQQQQHLNPHGALGRSTGPSIESRLDEVVESSIRLDRILRQVSADLRNGHTTEASQAVLELWRDSEQVVRGLTDVLLGLSAGVPRTRSPAVTATAAIIGESPRATPTRAYRATMATGGMSGRVSAGGRHVPTPLQLPTPVSDQQQQQQQQQQYEPTTASSNGDSPMQVQYRLDEGAAPSSIMATIDPSNSPPKSAAAIAASSGSIRRQRALSQLISPATRANAFFAPSTPTTATATTPTTTTTTTTTALPSWASLKNATRHTRARTITSAIPNDHYGYRGQDGDGYKNKQHVRN</sequence>
<feature type="region of interest" description="Disordered" evidence="1">
    <location>
        <begin position="844"/>
        <end position="869"/>
    </location>
</feature>
<evidence type="ECO:0000256" key="1">
    <source>
        <dbReference type="SAM" id="MobiDB-lite"/>
    </source>
</evidence>
<protein>
    <submittedName>
        <fullName evidence="2">Uncharacterized protein</fullName>
    </submittedName>
</protein>
<feature type="compositionally biased region" description="Low complexity" evidence="1">
    <location>
        <begin position="1234"/>
        <end position="1243"/>
    </location>
</feature>
<name>A0A4P9Z066_9FUNG</name>
<feature type="compositionally biased region" description="Acidic residues" evidence="1">
    <location>
        <begin position="578"/>
        <end position="593"/>
    </location>
</feature>
<feature type="compositionally biased region" description="Polar residues" evidence="1">
    <location>
        <begin position="1244"/>
        <end position="1257"/>
    </location>
</feature>
<dbReference type="OrthoDB" id="10540450at2759"/>
<accession>A0A4P9Z066</accession>
<feature type="region of interest" description="Disordered" evidence="1">
    <location>
        <begin position="524"/>
        <end position="642"/>
    </location>
</feature>
<feature type="compositionally biased region" description="Basic and acidic residues" evidence="1">
    <location>
        <begin position="105"/>
        <end position="117"/>
    </location>
</feature>
<feature type="region of interest" description="Disordered" evidence="1">
    <location>
        <begin position="767"/>
        <end position="829"/>
    </location>
</feature>
<feature type="region of interest" description="Disordered" evidence="1">
    <location>
        <begin position="1363"/>
        <end position="1385"/>
    </location>
</feature>
<feature type="compositionally biased region" description="Basic and acidic residues" evidence="1">
    <location>
        <begin position="818"/>
        <end position="829"/>
    </location>
</feature>
<proteinExistence type="predicted"/>
<feature type="compositionally biased region" description="Low complexity" evidence="1">
    <location>
        <begin position="364"/>
        <end position="376"/>
    </location>
</feature>
<feature type="region of interest" description="Disordered" evidence="1">
    <location>
        <begin position="334"/>
        <end position="452"/>
    </location>
</feature>
<reference evidence="3" key="1">
    <citation type="journal article" date="2018" name="Nat. Microbiol.">
        <title>Leveraging single-cell genomics to expand the fungal tree of life.</title>
        <authorList>
            <person name="Ahrendt S.R."/>
            <person name="Quandt C.A."/>
            <person name="Ciobanu D."/>
            <person name="Clum A."/>
            <person name="Salamov A."/>
            <person name="Andreopoulos B."/>
            <person name="Cheng J.F."/>
            <person name="Woyke T."/>
            <person name="Pelin A."/>
            <person name="Henrissat B."/>
            <person name="Reynolds N.K."/>
            <person name="Benny G.L."/>
            <person name="Smith M.E."/>
            <person name="James T.Y."/>
            <person name="Grigoriev I.V."/>
        </authorList>
    </citation>
    <scope>NUCLEOTIDE SEQUENCE [LARGE SCALE GENOMIC DNA]</scope>
    <source>
        <strain evidence="3">Benny S71-1</strain>
    </source>
</reference>
<feature type="compositionally biased region" description="Low complexity" evidence="1">
    <location>
        <begin position="67"/>
        <end position="102"/>
    </location>
</feature>
<feature type="compositionally biased region" description="Polar residues" evidence="1">
    <location>
        <begin position="709"/>
        <end position="722"/>
    </location>
</feature>
<evidence type="ECO:0000313" key="2">
    <source>
        <dbReference type="EMBL" id="RKP25796.1"/>
    </source>
</evidence>
<feature type="region of interest" description="Disordered" evidence="1">
    <location>
        <begin position="677"/>
        <end position="729"/>
    </location>
</feature>
<feature type="region of interest" description="Disordered" evidence="1">
    <location>
        <begin position="271"/>
        <end position="302"/>
    </location>
</feature>
<feature type="compositionally biased region" description="Low complexity" evidence="1">
    <location>
        <begin position="620"/>
        <end position="642"/>
    </location>
</feature>
<dbReference type="EMBL" id="KZ989615">
    <property type="protein sequence ID" value="RKP25796.1"/>
    <property type="molecule type" value="Genomic_DNA"/>
</dbReference>
<feature type="compositionally biased region" description="Polar residues" evidence="1">
    <location>
        <begin position="1086"/>
        <end position="1098"/>
    </location>
</feature>
<feature type="compositionally biased region" description="Low complexity" evidence="1">
    <location>
        <begin position="271"/>
        <end position="280"/>
    </location>
</feature>
<feature type="compositionally biased region" description="Polar residues" evidence="1">
    <location>
        <begin position="135"/>
        <end position="145"/>
    </location>
</feature>
<feature type="compositionally biased region" description="Low complexity" evidence="1">
    <location>
        <begin position="183"/>
        <end position="193"/>
    </location>
</feature>
<feature type="compositionally biased region" description="Low complexity" evidence="1">
    <location>
        <begin position="37"/>
        <end position="53"/>
    </location>
</feature>
<feature type="region of interest" description="Disordered" evidence="1">
    <location>
        <begin position="1"/>
        <end position="253"/>
    </location>
</feature>
<feature type="region of interest" description="Disordered" evidence="1">
    <location>
        <begin position="1209"/>
        <end position="1257"/>
    </location>
</feature>
<feature type="compositionally biased region" description="Polar residues" evidence="1">
    <location>
        <begin position="785"/>
        <end position="817"/>
    </location>
</feature>
<keyword evidence="3" id="KW-1185">Reference proteome</keyword>
<feature type="compositionally biased region" description="Polar residues" evidence="1">
    <location>
        <begin position="206"/>
        <end position="223"/>
    </location>
</feature>
<organism evidence="2 3">
    <name type="scientific">Syncephalis pseudoplumigaleata</name>
    <dbReference type="NCBI Taxonomy" id="1712513"/>
    <lineage>
        <taxon>Eukaryota</taxon>
        <taxon>Fungi</taxon>
        <taxon>Fungi incertae sedis</taxon>
        <taxon>Zoopagomycota</taxon>
        <taxon>Zoopagomycotina</taxon>
        <taxon>Zoopagomycetes</taxon>
        <taxon>Zoopagales</taxon>
        <taxon>Piptocephalidaceae</taxon>
        <taxon>Syncephalis</taxon>
    </lineage>
</organism>
<feature type="compositionally biased region" description="Low complexity" evidence="1">
    <location>
        <begin position="225"/>
        <end position="249"/>
    </location>
</feature>
<feature type="region of interest" description="Disordered" evidence="1">
    <location>
        <begin position="1086"/>
        <end position="1110"/>
    </location>
</feature>